<protein>
    <submittedName>
        <fullName evidence="2">Uncharacterized protein</fullName>
    </submittedName>
</protein>
<dbReference type="Pfam" id="PF20130">
    <property type="entry name" value="DUF6520"/>
    <property type="match status" value="1"/>
</dbReference>
<name>A0ABR5DKL4_9FLAO</name>
<organism evidence="2 3">
    <name type="scientific">Aequorivita vladivostokensis</name>
    <dbReference type="NCBI Taxonomy" id="171194"/>
    <lineage>
        <taxon>Bacteria</taxon>
        <taxon>Pseudomonadati</taxon>
        <taxon>Bacteroidota</taxon>
        <taxon>Flavobacteriia</taxon>
        <taxon>Flavobacteriales</taxon>
        <taxon>Flavobacteriaceae</taxon>
        <taxon>Aequorivita</taxon>
    </lineage>
</organism>
<dbReference type="InterPro" id="IPR045391">
    <property type="entry name" value="DUF6520"/>
</dbReference>
<keyword evidence="3" id="KW-1185">Reference proteome</keyword>
<sequence>MKTKILKFGMPLMAFLLAIVFAFATEKSTPIEENALVTGYIMTSAGCASAPKDCSENGVPVCKFNGRSIYKTPDCHDFLYEWLQ</sequence>
<dbReference type="Proteomes" id="UP000033497">
    <property type="component" value="Unassembled WGS sequence"/>
</dbReference>
<proteinExistence type="predicted"/>
<comment type="caution">
    <text evidence="2">The sequence shown here is derived from an EMBL/GenBank/DDBJ whole genome shotgun (WGS) entry which is preliminary data.</text>
</comment>
<feature type="chain" id="PRO_5045520840" evidence="1">
    <location>
        <begin position="25"/>
        <end position="84"/>
    </location>
</feature>
<dbReference type="EMBL" id="JSVU01000002">
    <property type="protein sequence ID" value="KJJ39316.1"/>
    <property type="molecule type" value="Genomic_DNA"/>
</dbReference>
<dbReference type="RefSeq" id="WP_045079490.1">
    <property type="nucleotide sequence ID" value="NZ_JSVU01000002.1"/>
</dbReference>
<feature type="signal peptide" evidence="1">
    <location>
        <begin position="1"/>
        <end position="24"/>
    </location>
</feature>
<keyword evidence="1" id="KW-0732">Signal</keyword>
<evidence type="ECO:0000313" key="3">
    <source>
        <dbReference type="Proteomes" id="UP000033497"/>
    </source>
</evidence>
<gene>
    <name evidence="2" type="ORF">MB09_03470</name>
</gene>
<accession>A0ABR5DKL4</accession>
<evidence type="ECO:0000256" key="1">
    <source>
        <dbReference type="SAM" id="SignalP"/>
    </source>
</evidence>
<evidence type="ECO:0000313" key="2">
    <source>
        <dbReference type="EMBL" id="KJJ39316.1"/>
    </source>
</evidence>
<reference evidence="2 3" key="1">
    <citation type="submission" date="2014-10" db="EMBL/GenBank/DDBJ databases">
        <title>Genome sequencing of Vitellibacter vladivostokensis KMM 3516.</title>
        <authorList>
            <person name="Thevarajoo S."/>
            <person name="Selvaratnam C."/>
            <person name="Goh K.M."/>
            <person name="Chong C.S."/>
        </authorList>
    </citation>
    <scope>NUCLEOTIDE SEQUENCE [LARGE SCALE GENOMIC DNA]</scope>
    <source>
        <strain evidence="2 3">KMM 3516</strain>
    </source>
</reference>